<comment type="subcellular location">
    <subcellularLocation>
        <location evidence="1">Membrane</location>
        <topology evidence="1">Multi-pass membrane protein</topology>
    </subcellularLocation>
</comment>
<evidence type="ECO:0000313" key="7">
    <source>
        <dbReference type="Proteomes" id="UP001161247"/>
    </source>
</evidence>
<organism evidence="6 7">
    <name type="scientific">Oldenlandia corymbosa var. corymbosa</name>
    <dbReference type="NCBI Taxonomy" id="529605"/>
    <lineage>
        <taxon>Eukaryota</taxon>
        <taxon>Viridiplantae</taxon>
        <taxon>Streptophyta</taxon>
        <taxon>Embryophyta</taxon>
        <taxon>Tracheophyta</taxon>
        <taxon>Spermatophyta</taxon>
        <taxon>Magnoliopsida</taxon>
        <taxon>eudicotyledons</taxon>
        <taxon>Gunneridae</taxon>
        <taxon>Pentapetalae</taxon>
        <taxon>asterids</taxon>
        <taxon>lamiids</taxon>
        <taxon>Gentianales</taxon>
        <taxon>Rubiaceae</taxon>
        <taxon>Rubioideae</taxon>
        <taxon>Spermacoceae</taxon>
        <taxon>Hedyotis-Oldenlandia complex</taxon>
        <taxon>Oldenlandia</taxon>
    </lineage>
</organism>
<sequence length="329" mass="36969">MSFNFCIKFHPNMSPTISIPSKFSCFHHYSPRRHRTRSSVPVILSVLGTFRRVTELAGDDVLEAFMQERELSGDFIAKISDKIWLKFTNDTQKTQRNAVLDGDSIKPVGLSEQELNGEAESGGFLKLKSTNEWVLGDTNSAPVNKKKTAKEIRDDSERRRKLNLLKYEALKRELLVLTLGIGTMCTGYCLTVLSVEAAVSYAIGVLFSCLYLQLLCQHADNISRENIPDIFMQKKSKKIGIRSQDLEDFFEKSIKGTGIALSSPRLVIPAAIYGVWELCQHFGHDILDFQLAPAMLGIFAYKAAALVQVYRDNEDLQFIFPDNEGKSGD</sequence>
<evidence type="ECO:0000259" key="5">
    <source>
        <dbReference type="Pfam" id="PF24763"/>
    </source>
</evidence>
<dbReference type="PANTHER" id="PTHR34118:SF1">
    <property type="entry name" value="NF-KAPPA-B INHIBITOR-LIKE PROTEIN"/>
    <property type="match status" value="1"/>
</dbReference>
<evidence type="ECO:0000313" key="6">
    <source>
        <dbReference type="EMBL" id="CAI9105689.1"/>
    </source>
</evidence>
<dbReference type="AlphaFoldDB" id="A0AAV1DCU3"/>
<dbReference type="GO" id="GO:0016020">
    <property type="term" value="C:membrane"/>
    <property type="evidence" value="ECO:0007669"/>
    <property type="project" value="UniProtKB-SubCell"/>
</dbReference>
<reference evidence="6" key="1">
    <citation type="submission" date="2023-03" db="EMBL/GenBank/DDBJ databases">
        <authorList>
            <person name="Julca I."/>
        </authorList>
    </citation>
    <scope>NUCLEOTIDE SEQUENCE</scope>
</reference>
<keyword evidence="7" id="KW-1185">Reference proteome</keyword>
<accession>A0AAV1DCU3</accession>
<feature type="domain" description="CGL160/ATPI" evidence="5">
    <location>
        <begin position="166"/>
        <end position="224"/>
    </location>
</feature>
<keyword evidence="4" id="KW-0472">Membrane</keyword>
<dbReference type="InterPro" id="IPR056309">
    <property type="entry name" value="CGL160/ATPI_dom"/>
</dbReference>
<dbReference type="Pfam" id="PF24763">
    <property type="entry name" value="CGL160_C"/>
    <property type="match status" value="1"/>
</dbReference>
<keyword evidence="2" id="KW-0812">Transmembrane</keyword>
<protein>
    <submittedName>
        <fullName evidence="6">OLC1v1004672C1</fullName>
    </submittedName>
</protein>
<evidence type="ECO:0000256" key="2">
    <source>
        <dbReference type="ARBA" id="ARBA00022692"/>
    </source>
</evidence>
<evidence type="ECO:0000256" key="4">
    <source>
        <dbReference type="ARBA" id="ARBA00023136"/>
    </source>
</evidence>
<dbReference type="EMBL" id="OX459122">
    <property type="protein sequence ID" value="CAI9105689.1"/>
    <property type="molecule type" value="Genomic_DNA"/>
</dbReference>
<gene>
    <name evidence="6" type="ORF">OLC1_LOCUS14332</name>
</gene>
<evidence type="ECO:0000256" key="1">
    <source>
        <dbReference type="ARBA" id="ARBA00004141"/>
    </source>
</evidence>
<dbReference type="PANTHER" id="PTHR34118">
    <property type="entry name" value="NF-KAPPA-B INHIBITOR-LIKE PROTEIN-RELATED"/>
    <property type="match status" value="1"/>
</dbReference>
<dbReference type="Proteomes" id="UP001161247">
    <property type="component" value="Chromosome 5"/>
</dbReference>
<evidence type="ECO:0000256" key="3">
    <source>
        <dbReference type="ARBA" id="ARBA00022989"/>
    </source>
</evidence>
<name>A0AAV1DCU3_OLDCO</name>
<proteinExistence type="predicted"/>
<keyword evidence="3" id="KW-1133">Transmembrane helix</keyword>